<sequence>MKEKMRLITEISLIIRELSYSRCGYRPANYAVALDNLTIIGDLADILHNIEAATGNPFVQRVVDEKLRKFVIDFPAYQVRLSPFLNGGFHDLSLGVESGYN</sequence>
<dbReference type="RefSeq" id="WP_240639943.1">
    <property type="nucleotide sequence ID" value="NZ_JASOLC010000021.1"/>
</dbReference>
<proteinExistence type="predicted"/>
<protein>
    <recommendedName>
        <fullName evidence="3">DUF86 domain-containing protein</fullName>
    </recommendedName>
</protein>
<accession>A0AAW6ZDG1</accession>
<dbReference type="EMBL" id="JASPBL010000022">
    <property type="protein sequence ID" value="MDK8361679.1"/>
    <property type="molecule type" value="Genomic_DNA"/>
</dbReference>
<name>A0AAW6ZDG1_NEIMU</name>
<evidence type="ECO:0008006" key="3">
    <source>
        <dbReference type="Google" id="ProtNLM"/>
    </source>
</evidence>
<comment type="caution">
    <text evidence="1">The sequence shown here is derived from an EMBL/GenBank/DDBJ whole genome shotgun (WGS) entry which is preliminary data.</text>
</comment>
<gene>
    <name evidence="1" type="ORF">QP792_05605</name>
</gene>
<dbReference type="Proteomes" id="UP001240589">
    <property type="component" value="Unassembled WGS sequence"/>
</dbReference>
<dbReference type="AlphaFoldDB" id="A0AAW6ZDG1"/>
<evidence type="ECO:0000313" key="2">
    <source>
        <dbReference type="Proteomes" id="UP001240589"/>
    </source>
</evidence>
<reference evidence="1" key="1">
    <citation type="submission" date="2023-05" db="EMBL/GenBank/DDBJ databases">
        <title>Genomic Catalog of Human Bladder Bacteria.</title>
        <authorList>
            <person name="Du J."/>
        </authorList>
    </citation>
    <scope>NUCLEOTIDE SEQUENCE</scope>
    <source>
        <strain evidence="1">UMB7974B</strain>
    </source>
</reference>
<organism evidence="1 2">
    <name type="scientific">Neisseria mucosa</name>
    <dbReference type="NCBI Taxonomy" id="488"/>
    <lineage>
        <taxon>Bacteria</taxon>
        <taxon>Pseudomonadati</taxon>
        <taxon>Pseudomonadota</taxon>
        <taxon>Betaproteobacteria</taxon>
        <taxon>Neisseriales</taxon>
        <taxon>Neisseriaceae</taxon>
        <taxon>Neisseria</taxon>
    </lineage>
</organism>
<evidence type="ECO:0000313" key="1">
    <source>
        <dbReference type="EMBL" id="MDK8361679.1"/>
    </source>
</evidence>